<dbReference type="InterPro" id="IPR020057">
    <property type="entry name" value="Ribosomal_bL25_b-dom"/>
</dbReference>
<accession>A0A2H0UK71</accession>
<dbReference type="GO" id="GO:0006412">
    <property type="term" value="P:translation"/>
    <property type="evidence" value="ECO:0007669"/>
    <property type="project" value="UniProtKB-UniRule"/>
</dbReference>
<dbReference type="InterPro" id="IPR020056">
    <property type="entry name" value="Rbsml_bL25/Gln-tRNA_synth_N"/>
</dbReference>
<feature type="domain" description="Large ribosomal subunit protein bL25 L25" evidence="7">
    <location>
        <begin position="5"/>
        <end position="90"/>
    </location>
</feature>
<evidence type="ECO:0000256" key="4">
    <source>
        <dbReference type="ARBA" id="ARBA00023274"/>
    </source>
</evidence>
<dbReference type="Proteomes" id="UP000229612">
    <property type="component" value="Unassembled WGS sequence"/>
</dbReference>
<dbReference type="InterPro" id="IPR037121">
    <property type="entry name" value="Ribosomal_bL25_C"/>
</dbReference>
<dbReference type="PANTHER" id="PTHR33284:SF1">
    <property type="entry name" value="RIBOSOMAL PROTEIN L25_GLN-TRNA SYNTHETASE, ANTI-CODON-BINDING DOMAIN-CONTAINING PROTEIN"/>
    <property type="match status" value="1"/>
</dbReference>
<feature type="region of interest" description="Disordered" evidence="6">
    <location>
        <begin position="181"/>
        <end position="212"/>
    </location>
</feature>
<keyword evidence="4 5" id="KW-0687">Ribonucleoprotein</keyword>
<comment type="function">
    <text evidence="5">This is one of the proteins that binds to the 5S RNA in the ribosome where it forms part of the central protuberance.</text>
</comment>
<gene>
    <name evidence="5" type="primary">rplY</name>
    <name evidence="5" type="synonym">ctc</name>
    <name evidence="9" type="ORF">COU14_00320</name>
</gene>
<feature type="domain" description="Large ribosomal subunit protein bL25 beta" evidence="8">
    <location>
        <begin position="98"/>
        <end position="181"/>
    </location>
</feature>
<name>A0A2H0UK71_9BACT</name>
<evidence type="ECO:0000256" key="6">
    <source>
        <dbReference type="SAM" id="MobiDB-lite"/>
    </source>
</evidence>
<dbReference type="Gene3D" id="2.170.120.20">
    <property type="entry name" value="Ribosomal protein L25, beta domain"/>
    <property type="match status" value="1"/>
</dbReference>
<comment type="similarity">
    <text evidence="5">Belongs to the bacterial ribosomal protein bL25 family. CTC subfamily.</text>
</comment>
<evidence type="ECO:0000313" key="9">
    <source>
        <dbReference type="EMBL" id="PIR86175.1"/>
    </source>
</evidence>
<keyword evidence="3 5" id="KW-0689">Ribosomal protein</keyword>
<protein>
    <recommendedName>
        <fullName evidence="5">Large ribosomal subunit protein bL25</fullName>
    </recommendedName>
    <alternativeName>
        <fullName evidence="5">General stress protein CTC</fullName>
    </alternativeName>
</protein>
<dbReference type="InterPro" id="IPR020930">
    <property type="entry name" value="Ribosomal_uL5_bac-type"/>
</dbReference>
<comment type="caution">
    <text evidence="9">The sequence shown here is derived from an EMBL/GenBank/DDBJ whole genome shotgun (WGS) entry which is preliminary data.</text>
</comment>
<dbReference type="HAMAP" id="MF_01334">
    <property type="entry name" value="Ribosomal_bL25_CTC"/>
    <property type="match status" value="1"/>
</dbReference>
<evidence type="ECO:0000259" key="8">
    <source>
        <dbReference type="Pfam" id="PF14693"/>
    </source>
</evidence>
<dbReference type="GO" id="GO:0008097">
    <property type="term" value="F:5S rRNA binding"/>
    <property type="evidence" value="ECO:0007669"/>
    <property type="project" value="InterPro"/>
</dbReference>
<sequence>MTFTLNVSERTEKGKKLQALRAAGKLPAVVYGPKHEAMAVSLDMKEFQKVFNEAGESSVLVLSGVGEDTEVLVQDVTYSPVKSRVEHVDFYAIEKGKEVTVNVPLEFTGEAPAIKLGGSLTKALHEIEVTCKPAKLPHEIVVDVSSLNTFEDSILVKDLNVPDGVKIENDAEETVAFVAEAKEESEEPASLDMDAIEVEKKGKEESEEETEK</sequence>
<keyword evidence="2 5" id="KW-0694">RNA-binding</keyword>
<evidence type="ECO:0000256" key="3">
    <source>
        <dbReference type="ARBA" id="ARBA00022980"/>
    </source>
</evidence>
<organism evidence="9 10">
    <name type="scientific">Candidatus Kaiserbacteria bacterium CG10_big_fil_rev_8_21_14_0_10_44_10</name>
    <dbReference type="NCBI Taxonomy" id="1974606"/>
    <lineage>
        <taxon>Bacteria</taxon>
        <taxon>Candidatus Kaiseribacteriota</taxon>
    </lineage>
</organism>
<dbReference type="InterPro" id="IPR029751">
    <property type="entry name" value="Ribosomal_L25_dom"/>
</dbReference>
<dbReference type="Pfam" id="PF14693">
    <property type="entry name" value="Ribosomal_TL5_C"/>
    <property type="match status" value="1"/>
</dbReference>
<evidence type="ECO:0000256" key="1">
    <source>
        <dbReference type="ARBA" id="ARBA00022730"/>
    </source>
</evidence>
<dbReference type="GO" id="GO:0022625">
    <property type="term" value="C:cytosolic large ribosomal subunit"/>
    <property type="evidence" value="ECO:0007669"/>
    <property type="project" value="TreeGrafter"/>
</dbReference>
<reference evidence="10" key="1">
    <citation type="submission" date="2017-09" db="EMBL/GenBank/DDBJ databases">
        <title>Depth-based differentiation of microbial function through sediment-hosted aquifers and enrichment of novel symbionts in the deep terrestrial subsurface.</title>
        <authorList>
            <person name="Probst A.J."/>
            <person name="Ladd B."/>
            <person name="Jarett J.K."/>
            <person name="Geller-Mcgrath D.E."/>
            <person name="Sieber C.M.K."/>
            <person name="Emerson J.B."/>
            <person name="Anantharaman K."/>
            <person name="Thomas B.C."/>
            <person name="Malmstrom R."/>
            <person name="Stieglmeier M."/>
            <person name="Klingl A."/>
            <person name="Woyke T."/>
            <person name="Ryan C.M."/>
            <person name="Banfield J.F."/>
        </authorList>
    </citation>
    <scope>NUCLEOTIDE SEQUENCE [LARGE SCALE GENOMIC DNA]</scope>
</reference>
<dbReference type="InterPro" id="IPR001021">
    <property type="entry name" value="Ribosomal_bL25_long"/>
</dbReference>
<dbReference type="Gene3D" id="2.40.240.10">
    <property type="entry name" value="Ribosomal Protein L25, Chain P"/>
    <property type="match status" value="1"/>
</dbReference>
<evidence type="ECO:0000313" key="10">
    <source>
        <dbReference type="Proteomes" id="UP000229612"/>
    </source>
</evidence>
<evidence type="ECO:0000256" key="5">
    <source>
        <dbReference type="HAMAP-Rule" id="MF_01334"/>
    </source>
</evidence>
<keyword evidence="1 5" id="KW-0699">rRNA-binding</keyword>
<dbReference type="SUPFAM" id="SSF50715">
    <property type="entry name" value="Ribosomal protein L25-like"/>
    <property type="match status" value="1"/>
</dbReference>
<dbReference type="Pfam" id="PF01386">
    <property type="entry name" value="Ribosomal_L25p"/>
    <property type="match status" value="1"/>
</dbReference>
<dbReference type="AlphaFoldDB" id="A0A2H0UK71"/>
<comment type="subunit">
    <text evidence="5">Part of the 50S ribosomal subunit; part of the 5S rRNA/L5/L18/L25 subcomplex. Contacts the 5S rRNA. Binds to the 5S rRNA independently of L5 and L18.</text>
</comment>
<dbReference type="EMBL" id="PFBG01000004">
    <property type="protein sequence ID" value="PIR86175.1"/>
    <property type="molecule type" value="Genomic_DNA"/>
</dbReference>
<dbReference type="GO" id="GO:0003735">
    <property type="term" value="F:structural constituent of ribosome"/>
    <property type="evidence" value="ECO:0007669"/>
    <property type="project" value="InterPro"/>
</dbReference>
<evidence type="ECO:0000256" key="2">
    <source>
        <dbReference type="ARBA" id="ARBA00022884"/>
    </source>
</evidence>
<dbReference type="NCBIfam" id="TIGR00731">
    <property type="entry name" value="bL25_bact_ctc"/>
    <property type="match status" value="1"/>
</dbReference>
<evidence type="ECO:0000259" key="7">
    <source>
        <dbReference type="Pfam" id="PF01386"/>
    </source>
</evidence>
<proteinExistence type="inferred from homology"/>
<dbReference type="PANTHER" id="PTHR33284">
    <property type="entry name" value="RIBOSOMAL PROTEIN L25/GLN-TRNA SYNTHETASE, ANTI-CODON-BINDING DOMAIN-CONTAINING PROTEIN"/>
    <property type="match status" value="1"/>
</dbReference>
<dbReference type="InterPro" id="IPR011035">
    <property type="entry name" value="Ribosomal_bL25/Gln-tRNA_synth"/>
</dbReference>
<dbReference type="CDD" id="cd00495">
    <property type="entry name" value="Ribosomal_L25_TL5_CTC"/>
    <property type="match status" value="1"/>
</dbReference>